<evidence type="ECO:0000256" key="10">
    <source>
        <dbReference type="ARBA" id="ARBA00022573"/>
    </source>
</evidence>
<keyword evidence="10" id="KW-0169">Cobalamin biosynthesis</keyword>
<evidence type="ECO:0000313" key="18">
    <source>
        <dbReference type="EMBL" id="ARF14820.1"/>
    </source>
</evidence>
<sequence>MVQATITFISGGARSGKSAYAERLLTNQPAGRHVYIASGVAADEEMKQRIDQHKEDRRHANWHTIEQPKNLHEVMPFLKPGDLVLWDCLTTWLANEMYEGYEEGTPCVSRLGCLEQKQGKLLRTIKQMKEIVSHLVIVSNEVLDEWPQYEEETEIYRRTIGKLHQQIVEFADHAIEMDHGIPIVWKGEHL</sequence>
<evidence type="ECO:0000256" key="3">
    <source>
        <dbReference type="ARBA" id="ARBA00001522"/>
    </source>
</evidence>
<accession>A0ABM6JXB9</accession>
<keyword evidence="19" id="KW-1185">Reference proteome</keyword>
<evidence type="ECO:0000256" key="8">
    <source>
        <dbReference type="ARBA" id="ARBA00012016"/>
    </source>
</evidence>
<evidence type="ECO:0000256" key="2">
    <source>
        <dbReference type="ARBA" id="ARBA00000711"/>
    </source>
</evidence>
<evidence type="ECO:0000256" key="1">
    <source>
        <dbReference type="ARBA" id="ARBA00000312"/>
    </source>
</evidence>
<evidence type="ECO:0000256" key="12">
    <source>
        <dbReference type="ARBA" id="ARBA00022741"/>
    </source>
</evidence>
<dbReference type="EC" id="2.7.1.156" evidence="8"/>
<comment type="catalytic activity">
    <reaction evidence="1">
        <text>adenosylcob(III)inamide + ATP = adenosylcob(III)inamide phosphate + ADP + H(+)</text>
        <dbReference type="Rhea" id="RHEA:15769"/>
        <dbReference type="ChEBI" id="CHEBI:2480"/>
        <dbReference type="ChEBI" id="CHEBI:15378"/>
        <dbReference type="ChEBI" id="CHEBI:30616"/>
        <dbReference type="ChEBI" id="CHEBI:58502"/>
        <dbReference type="ChEBI" id="CHEBI:456216"/>
        <dbReference type="EC" id="2.7.1.156"/>
    </reaction>
</comment>
<dbReference type="SUPFAM" id="SSF52540">
    <property type="entry name" value="P-loop containing nucleoside triphosphate hydrolases"/>
    <property type="match status" value="1"/>
</dbReference>
<dbReference type="Proteomes" id="UP000192486">
    <property type="component" value="Chromosome"/>
</dbReference>
<evidence type="ECO:0000256" key="15">
    <source>
        <dbReference type="ARBA" id="ARBA00023134"/>
    </source>
</evidence>
<dbReference type="Pfam" id="PF02283">
    <property type="entry name" value="CobU"/>
    <property type="match status" value="1"/>
</dbReference>
<comment type="catalytic activity">
    <reaction evidence="2">
        <text>adenosylcob(III)inamide phosphate + GTP + H(+) = adenosylcob(III)inamide-GDP + diphosphate</text>
        <dbReference type="Rhea" id="RHEA:22712"/>
        <dbReference type="ChEBI" id="CHEBI:15378"/>
        <dbReference type="ChEBI" id="CHEBI:33019"/>
        <dbReference type="ChEBI" id="CHEBI:37565"/>
        <dbReference type="ChEBI" id="CHEBI:58502"/>
        <dbReference type="ChEBI" id="CHEBI:60487"/>
        <dbReference type="EC" id="2.7.7.62"/>
    </reaction>
</comment>
<organism evidence="18 19">
    <name type="scientific">Sporosarcina ureae</name>
    <dbReference type="NCBI Taxonomy" id="1571"/>
    <lineage>
        <taxon>Bacteria</taxon>
        <taxon>Bacillati</taxon>
        <taxon>Bacillota</taxon>
        <taxon>Bacilli</taxon>
        <taxon>Bacillales</taxon>
        <taxon>Caryophanaceae</taxon>
        <taxon>Sporosarcina</taxon>
    </lineage>
</organism>
<evidence type="ECO:0000256" key="11">
    <source>
        <dbReference type="ARBA" id="ARBA00022679"/>
    </source>
</evidence>
<dbReference type="InterPro" id="IPR027417">
    <property type="entry name" value="P-loop_NTPase"/>
</dbReference>
<keyword evidence="14" id="KW-0067">ATP-binding</keyword>
<proteinExistence type="inferred from homology"/>
<evidence type="ECO:0000256" key="14">
    <source>
        <dbReference type="ARBA" id="ARBA00022840"/>
    </source>
</evidence>
<evidence type="ECO:0000256" key="17">
    <source>
        <dbReference type="ARBA" id="ARBA00030571"/>
    </source>
</evidence>
<gene>
    <name evidence="18" type="ORF">SporoS204_12075</name>
</gene>
<keyword evidence="15" id="KW-0342">GTP-binding</keyword>
<comment type="catalytic activity">
    <reaction evidence="3">
        <text>adenosylcob(III)inamide + GTP = adenosylcob(III)inamide phosphate + GDP + H(+)</text>
        <dbReference type="Rhea" id="RHEA:15765"/>
        <dbReference type="ChEBI" id="CHEBI:2480"/>
        <dbReference type="ChEBI" id="CHEBI:15378"/>
        <dbReference type="ChEBI" id="CHEBI:37565"/>
        <dbReference type="ChEBI" id="CHEBI:58189"/>
        <dbReference type="ChEBI" id="CHEBI:58502"/>
        <dbReference type="EC" id="2.7.1.156"/>
    </reaction>
</comment>
<protein>
    <recommendedName>
        <fullName evidence="16">Adenosylcobinamide kinase</fullName>
        <ecNumber evidence="8">2.7.1.156</ecNumber>
        <ecNumber evidence="9">2.7.7.62</ecNumber>
    </recommendedName>
    <alternativeName>
        <fullName evidence="17">Adenosylcobinamide-phosphate guanylyltransferase</fullName>
    </alternativeName>
</protein>
<keyword evidence="12" id="KW-0547">Nucleotide-binding</keyword>
<evidence type="ECO:0000313" key="19">
    <source>
        <dbReference type="Proteomes" id="UP000192486"/>
    </source>
</evidence>
<keyword evidence="11" id="KW-0808">Transferase</keyword>
<dbReference type="Gene3D" id="3.40.50.300">
    <property type="entry name" value="P-loop containing nucleotide triphosphate hydrolases"/>
    <property type="match status" value="1"/>
</dbReference>
<dbReference type="EMBL" id="CP015108">
    <property type="protein sequence ID" value="ARF14820.1"/>
    <property type="molecule type" value="Genomic_DNA"/>
</dbReference>
<dbReference type="EC" id="2.7.7.62" evidence="9"/>
<evidence type="ECO:0000256" key="7">
    <source>
        <dbReference type="ARBA" id="ARBA00007490"/>
    </source>
</evidence>
<dbReference type="CDD" id="cd00544">
    <property type="entry name" value="CobU"/>
    <property type="match status" value="1"/>
</dbReference>
<evidence type="ECO:0000256" key="9">
    <source>
        <dbReference type="ARBA" id="ARBA00012523"/>
    </source>
</evidence>
<dbReference type="PANTHER" id="PTHR34848">
    <property type="match status" value="1"/>
</dbReference>
<dbReference type="PIRSF" id="PIRSF006135">
    <property type="entry name" value="CobU"/>
    <property type="match status" value="1"/>
</dbReference>
<keyword evidence="13" id="KW-0418">Kinase</keyword>
<evidence type="ECO:0000256" key="6">
    <source>
        <dbReference type="ARBA" id="ARBA00005159"/>
    </source>
</evidence>
<dbReference type="PANTHER" id="PTHR34848:SF1">
    <property type="entry name" value="BIFUNCTIONAL ADENOSYLCOBALAMIN BIOSYNTHESIS PROTEIN COBU"/>
    <property type="match status" value="1"/>
</dbReference>
<evidence type="ECO:0000256" key="16">
    <source>
        <dbReference type="ARBA" id="ARBA00029570"/>
    </source>
</evidence>
<comment type="function">
    <text evidence="4">Catalyzes ATP-dependent phosphorylation of adenosylcobinamide and addition of GMP to adenosylcobinamide phosphate.</text>
</comment>
<dbReference type="InterPro" id="IPR003203">
    <property type="entry name" value="CobU/CobP"/>
</dbReference>
<comment type="pathway">
    <text evidence="5">Cofactor biosynthesis; adenosylcobalamin biosynthesis; adenosylcobalamin from cob(II)yrinate a,c-diamide: step 6/7.</text>
</comment>
<name>A0ABM6JXB9_SPOUR</name>
<comment type="similarity">
    <text evidence="7">Belongs to the CobU/CobP family.</text>
</comment>
<evidence type="ECO:0000256" key="4">
    <source>
        <dbReference type="ARBA" id="ARBA00003889"/>
    </source>
</evidence>
<evidence type="ECO:0000256" key="13">
    <source>
        <dbReference type="ARBA" id="ARBA00022777"/>
    </source>
</evidence>
<comment type="pathway">
    <text evidence="6">Cofactor biosynthesis; adenosylcobalamin biosynthesis; adenosylcobalamin from cob(II)yrinate a,c-diamide: step 5/7.</text>
</comment>
<reference evidence="18 19" key="1">
    <citation type="submission" date="2016-04" db="EMBL/GenBank/DDBJ databases">
        <title>Comparative Genomics and Epigenetics of Sporosarcina ureae.</title>
        <authorList>
            <person name="Oliver A.S."/>
            <person name="Cooper K.K."/>
        </authorList>
    </citation>
    <scope>NUCLEOTIDE SEQUENCE [LARGE SCALE GENOMIC DNA]</scope>
    <source>
        <strain evidence="18 19">S204</strain>
    </source>
</reference>
<evidence type="ECO:0000256" key="5">
    <source>
        <dbReference type="ARBA" id="ARBA00004692"/>
    </source>
</evidence>
<dbReference type="RefSeq" id="WP_029053486.1">
    <property type="nucleotide sequence ID" value="NZ_CP015108.1"/>
</dbReference>